<dbReference type="eggNOG" id="COG0243">
    <property type="taxonomic scope" value="Bacteria"/>
</dbReference>
<organism evidence="2 3">
    <name type="scientific">Rhodanobacter fulvus Jip2</name>
    <dbReference type="NCBI Taxonomy" id="1163408"/>
    <lineage>
        <taxon>Bacteria</taxon>
        <taxon>Pseudomonadati</taxon>
        <taxon>Pseudomonadota</taxon>
        <taxon>Gammaproteobacteria</taxon>
        <taxon>Lysobacterales</taxon>
        <taxon>Rhodanobacteraceae</taxon>
        <taxon>Rhodanobacter</taxon>
    </lineage>
</organism>
<protein>
    <submittedName>
        <fullName evidence="2">Molybdopterin oxidoreductase, iron-sulfur binding subunit</fullName>
    </submittedName>
</protein>
<accession>I4VT77</accession>
<dbReference type="EMBL" id="AJXU01000028">
    <property type="protein sequence ID" value="EIL90418.1"/>
    <property type="molecule type" value="Genomic_DNA"/>
</dbReference>
<dbReference type="Gene3D" id="3.30.200.210">
    <property type="match status" value="1"/>
</dbReference>
<dbReference type="Gene3D" id="3.40.228.10">
    <property type="entry name" value="Dimethylsulfoxide Reductase, domain 2"/>
    <property type="match status" value="1"/>
</dbReference>
<dbReference type="CDD" id="cd02784">
    <property type="entry name" value="MopB_CT_PHLH"/>
    <property type="match status" value="1"/>
</dbReference>
<dbReference type="AlphaFoldDB" id="I4VT77"/>
<reference evidence="2 3" key="1">
    <citation type="journal article" date="2012" name="J. Bacteriol.">
        <title>Genome sequences for six rhodanobacter strains, isolated from soils and the terrestrial subsurface, with variable denitrification capabilities.</title>
        <authorList>
            <person name="Kostka J.E."/>
            <person name="Green S.J."/>
            <person name="Rishishwar L."/>
            <person name="Prakash O."/>
            <person name="Katz L.S."/>
            <person name="Marino-Ramirez L."/>
            <person name="Jordan I.K."/>
            <person name="Munk C."/>
            <person name="Ivanova N."/>
            <person name="Mikhailova N."/>
            <person name="Watson D.B."/>
            <person name="Brown S.D."/>
            <person name="Palumbo A.V."/>
            <person name="Brooks S.C."/>
        </authorList>
    </citation>
    <scope>NUCLEOTIDE SEQUENCE [LARGE SCALE GENOMIC DNA]</scope>
    <source>
        <strain evidence="3">Jip2T</strain>
    </source>
</reference>
<keyword evidence="3" id="KW-1185">Reference proteome</keyword>
<dbReference type="Pfam" id="PF13247">
    <property type="entry name" value="Fer4_11"/>
    <property type="match status" value="1"/>
</dbReference>
<dbReference type="NCBIfam" id="TIGR04519">
    <property type="entry name" value="MoCo_extend_TAT"/>
    <property type="match status" value="1"/>
</dbReference>
<dbReference type="InterPro" id="IPR009010">
    <property type="entry name" value="Asp_de-COase-like_dom_sf"/>
</dbReference>
<dbReference type="OrthoDB" id="9779457at2"/>
<dbReference type="CDD" id="cd10551">
    <property type="entry name" value="PsrB"/>
    <property type="match status" value="1"/>
</dbReference>
<dbReference type="RefSeq" id="WP_007080924.1">
    <property type="nucleotide sequence ID" value="NZ_AJXU01000028.1"/>
</dbReference>
<dbReference type="Gene3D" id="3.30.2070.10">
    <property type="entry name" value="Formate dehydrogenase/DMSO reductase"/>
    <property type="match status" value="1"/>
</dbReference>
<feature type="domain" description="4Fe-4S ferredoxin-type" evidence="1">
    <location>
        <begin position="742"/>
        <end position="772"/>
    </location>
</feature>
<dbReference type="PANTHER" id="PTHR42783:SF3">
    <property type="entry name" value="GLUTAMATE SYNTHASE [NADPH] SMALL CHAIN-RELATED"/>
    <property type="match status" value="1"/>
</dbReference>
<evidence type="ECO:0000259" key="1">
    <source>
        <dbReference type="PROSITE" id="PS51379"/>
    </source>
</evidence>
<dbReference type="eggNOG" id="COG0437">
    <property type="taxonomic scope" value="Bacteria"/>
</dbReference>
<dbReference type="Gene3D" id="2.40.40.20">
    <property type="match status" value="1"/>
</dbReference>
<dbReference type="Gene3D" id="3.30.70.20">
    <property type="match status" value="2"/>
</dbReference>
<dbReference type="SUPFAM" id="SSF53706">
    <property type="entry name" value="Formate dehydrogenase/DMSO reductase, domains 1-3"/>
    <property type="match status" value="1"/>
</dbReference>
<dbReference type="Gene3D" id="3.40.50.740">
    <property type="match status" value="1"/>
</dbReference>
<dbReference type="PROSITE" id="PS51379">
    <property type="entry name" value="4FE4S_FER_2"/>
    <property type="match status" value="1"/>
</dbReference>
<sequence>MSRATTPAADVAMQALRQRMDGMDARGPRFWRALEELADDAHWRDTLHTALPQLAALAPMDRRRFIKLLGASLALAGLAACSSPPQEQLVPWLRQPEGMAADTARFYASALACAGDVCGVLVETHMGRPTKIEGNPAHPASLGGSAPALQAAVLELWDPDRSQTPLHRGVAATWDELFGELATLSTAEGRGLRVLSGAIVSPTLAAQRDALLQKFPGARWHQYEAAGQGQTLAGTALAFGTPLQPIHHFDKARRIVALDANFLGSMPGRLAYARAFAQQRKPPQMNRLYAVEPTPSLTGAMADHCWPLAHHEVGAFARQLAGLLGVGSAAGAGVDEKLARAVADDLLAHKGQSLVLAGETQPPPVHALAHLLNQALGNIGHTVDYIAPTETADSADSLASLCTAMNAGEVGTLLVLDANPAYDAPADLPFAQAMTKVPRRIHLGLYRDETAHLCDWHLPMAHALESWSDLRAWDGTVSIVQPLIEPLYAGRSMHQLLAAMLGQPTDIRALLQTRWHPDDDESWNRSLREGLIADSATTPAKPPAIDAGFLAAPTLPPASPAEFELLFRPDPTLWDGRYANNGWLQELPKPLSQLTWGNAALISPALAAERKLANGDVVELRVGDRQLRAPVWIMPGQAARSVTVHLGHGRRHAGHVGDGVGFDAYGLRSHAAPWREGGLQMHATGERIELAATQHHHAMEGRAPVRAGTLAEYLQNAKFLQPEEPATPPSLYPPKPPGEYAWGMAIDLNACIGCKGCTIACQAENNIPIVGADQVKRGREMHWIRVDRYYEGSAHAPYTHHQPVPCMHCEHAPCEVVCPVGATVHDAEGLNLQVYNRCVGTRFCSNNCPYKVRRFNFLQYADVKTESLKAQRNPDVSVRNRGVMEKCTYCIQRIETAHIAADRDDRKIADGEIVTACQAACPTQAITFGNIADPDSAVSHAKASPLDYSLLAELNTRPRTSYGAHLRNPNPALGDDA</sequence>
<dbReference type="PATRIC" id="fig|1163408.3.peg.1308"/>
<name>I4VT77_9GAMM</name>
<evidence type="ECO:0000313" key="2">
    <source>
        <dbReference type="EMBL" id="EIL90418.1"/>
    </source>
</evidence>
<evidence type="ECO:0000313" key="3">
    <source>
        <dbReference type="Proteomes" id="UP000004210"/>
    </source>
</evidence>
<dbReference type="InterPro" id="IPR030948">
    <property type="entry name" value="TAT_var_transloc_signal_dom"/>
</dbReference>
<dbReference type="InterPro" id="IPR006311">
    <property type="entry name" value="TAT_signal"/>
</dbReference>
<dbReference type="PROSITE" id="PS51318">
    <property type="entry name" value="TAT"/>
    <property type="match status" value="1"/>
</dbReference>
<dbReference type="PANTHER" id="PTHR42783">
    <property type="entry name" value="GLUTAMATE SYNTHASE [NADPH] SMALL CHAIN"/>
    <property type="match status" value="1"/>
</dbReference>
<gene>
    <name evidence="2" type="ORF">UU9_06419</name>
</gene>
<dbReference type="InterPro" id="IPR017896">
    <property type="entry name" value="4Fe4S_Fe-S-bd"/>
</dbReference>
<proteinExistence type="predicted"/>
<dbReference type="Proteomes" id="UP000004210">
    <property type="component" value="Unassembled WGS sequence"/>
</dbReference>
<dbReference type="SUPFAM" id="SSF54862">
    <property type="entry name" value="4Fe-4S ferredoxins"/>
    <property type="match status" value="1"/>
</dbReference>
<dbReference type="STRING" id="1163408.UU9_06419"/>
<comment type="caution">
    <text evidence="2">The sequence shown here is derived from an EMBL/GenBank/DDBJ whole genome shotgun (WGS) entry which is preliminary data.</text>
</comment>
<dbReference type="SUPFAM" id="SSF50692">
    <property type="entry name" value="ADC-like"/>
    <property type="match status" value="1"/>
</dbReference>